<dbReference type="InterPro" id="IPR029058">
    <property type="entry name" value="AB_hydrolase_fold"/>
</dbReference>
<organism evidence="2 3">
    <name type="scientific">Pontibacter locisalis</name>
    <dbReference type="NCBI Taxonomy" id="1719035"/>
    <lineage>
        <taxon>Bacteria</taxon>
        <taxon>Pseudomonadati</taxon>
        <taxon>Bacteroidota</taxon>
        <taxon>Cytophagia</taxon>
        <taxon>Cytophagales</taxon>
        <taxon>Hymenobacteraceae</taxon>
        <taxon>Pontibacter</taxon>
    </lineage>
</organism>
<feature type="signal peptide" evidence="1">
    <location>
        <begin position="1"/>
        <end position="29"/>
    </location>
</feature>
<proteinExistence type="predicted"/>
<dbReference type="Gene3D" id="3.40.50.1820">
    <property type="entry name" value="alpha/beta hydrolase"/>
    <property type="match status" value="1"/>
</dbReference>
<evidence type="ECO:0000256" key="1">
    <source>
        <dbReference type="SAM" id="SignalP"/>
    </source>
</evidence>
<reference evidence="3" key="1">
    <citation type="journal article" date="2019" name="Int. J. Syst. Evol. Microbiol.">
        <title>The Global Catalogue of Microorganisms (GCM) 10K type strain sequencing project: providing services to taxonomists for standard genome sequencing and annotation.</title>
        <authorList>
            <consortium name="The Broad Institute Genomics Platform"/>
            <consortium name="The Broad Institute Genome Sequencing Center for Infectious Disease"/>
            <person name="Wu L."/>
            <person name="Ma J."/>
        </authorList>
    </citation>
    <scope>NUCLEOTIDE SEQUENCE [LARGE SCALE GENOMIC DNA]</scope>
    <source>
        <strain evidence="3">KCTC 42498</strain>
    </source>
</reference>
<dbReference type="Proteomes" id="UP001597544">
    <property type="component" value="Unassembled WGS sequence"/>
</dbReference>
<keyword evidence="1" id="KW-0732">Signal</keyword>
<accession>A0ABW5IRE0</accession>
<keyword evidence="3" id="KW-1185">Reference proteome</keyword>
<evidence type="ECO:0000313" key="3">
    <source>
        <dbReference type="Proteomes" id="UP001597544"/>
    </source>
</evidence>
<evidence type="ECO:0000313" key="2">
    <source>
        <dbReference type="EMBL" id="MFD2515903.1"/>
    </source>
</evidence>
<feature type="chain" id="PRO_5047541876" evidence="1">
    <location>
        <begin position="30"/>
        <end position="481"/>
    </location>
</feature>
<comment type="caution">
    <text evidence="2">The sequence shown here is derived from an EMBL/GenBank/DDBJ whole genome shotgun (WGS) entry which is preliminary data.</text>
</comment>
<dbReference type="EMBL" id="JBHULU010000027">
    <property type="protein sequence ID" value="MFD2515903.1"/>
    <property type="molecule type" value="Genomic_DNA"/>
</dbReference>
<protein>
    <submittedName>
        <fullName evidence="2">Uncharacterized protein</fullName>
    </submittedName>
</protein>
<dbReference type="InterPro" id="IPR011990">
    <property type="entry name" value="TPR-like_helical_dom_sf"/>
</dbReference>
<dbReference type="SUPFAM" id="SSF53474">
    <property type="entry name" value="alpha/beta-Hydrolases"/>
    <property type="match status" value="1"/>
</dbReference>
<dbReference type="Gene3D" id="1.25.40.10">
    <property type="entry name" value="Tetratricopeptide repeat domain"/>
    <property type="match status" value="1"/>
</dbReference>
<dbReference type="RefSeq" id="WP_377511644.1">
    <property type="nucleotide sequence ID" value="NZ_JBHULU010000027.1"/>
</dbReference>
<name>A0ABW5IRE0_9BACT</name>
<gene>
    <name evidence="2" type="ORF">ACFSRY_18675</name>
</gene>
<sequence>MNRMKACTTFQIGVAVALCLSLLAMSASAQDMERGKLLEQIEAMSDLAQSYSLYLPSSYTPSKQWPIIYVFDPAARGALAAAHFRYAAEKYGYIIAASNNSRNGDWSFVIDAMNAMTEDTQKRFALDEQRRYSSGFSGGARAAVYMALKTGEIAGVIGCGAGFPQTIGGPAYPNFDHVGIVGNQDANYYELNLVYEELSKMPHNELLITFNGGHVWPDSMLIEQGVAWLELQAMRRGLTPVDQELISAYKQSEMKRIEDAKNPAQQYFLVKQLYNSLNGLTYVSALQQEMLRLEKSEELALALKTREKIRTLEEQFWKQYGSALASISSTNTASGSVPVNSLYTSEKWWAKELKKVKEMALQLDEKEGSLLYDRIKSYIWITAVESFERAWQAEEFDQAANYLQVLSVVKPESPEPFFYLAKVNSKQRRYKLAMQNLEEAVQRGMSRYELVTEDALFEPLKKRKGFNELVVQMKEKREESN</sequence>